<sequence length="95" mass="10800">MSKNQVFDFFAEAAKNDGLGQKVRATNDPERLLRIAEAEGFQFSRQELDEALRELHDRPNFFQKLAHAVLDVFSPNPEVPPSIGVQPYEGEIKRS</sequence>
<evidence type="ECO:0000259" key="1">
    <source>
        <dbReference type="Pfam" id="PF07862"/>
    </source>
</evidence>
<dbReference type="RefSeq" id="WP_332866122.1">
    <property type="nucleotide sequence ID" value="NZ_JBAFSM010000032.1"/>
</dbReference>
<keyword evidence="3" id="KW-1185">Reference proteome</keyword>
<dbReference type="InterPro" id="IPR012903">
    <property type="entry name" value="Nif11"/>
</dbReference>
<reference evidence="2 3" key="1">
    <citation type="submission" date="2024-01" db="EMBL/GenBank/DDBJ databases">
        <title>Genomic insights into the taxonomy and metabolism of the cyanobacterium Pannus brasiliensis CCIBt3594.</title>
        <authorList>
            <person name="Machado M."/>
            <person name="Botero N.B."/>
            <person name="Andreote A.P.D."/>
            <person name="Feitosa A.M.T."/>
            <person name="Popin R."/>
            <person name="Sivonen K."/>
            <person name="Fiore M.F."/>
        </authorList>
    </citation>
    <scope>NUCLEOTIDE SEQUENCE [LARGE SCALE GENOMIC DNA]</scope>
    <source>
        <strain evidence="2 3">CCIBt3594</strain>
    </source>
</reference>
<dbReference type="AlphaFoldDB" id="A0AAW9QUL4"/>
<accession>A0AAW9QUL4</accession>
<comment type="caution">
    <text evidence="2">The sequence shown here is derived from an EMBL/GenBank/DDBJ whole genome shotgun (WGS) entry which is preliminary data.</text>
</comment>
<feature type="domain" description="Nif11" evidence="1">
    <location>
        <begin position="1"/>
        <end position="48"/>
    </location>
</feature>
<organism evidence="2 3">
    <name type="scientific">Pannus brasiliensis CCIBt3594</name>
    <dbReference type="NCBI Taxonomy" id="1427578"/>
    <lineage>
        <taxon>Bacteria</taxon>
        <taxon>Bacillati</taxon>
        <taxon>Cyanobacteriota</taxon>
        <taxon>Cyanophyceae</taxon>
        <taxon>Oscillatoriophycideae</taxon>
        <taxon>Chroococcales</taxon>
        <taxon>Microcystaceae</taxon>
        <taxon>Pannus</taxon>
    </lineage>
</organism>
<evidence type="ECO:0000313" key="2">
    <source>
        <dbReference type="EMBL" id="MEG3438641.1"/>
    </source>
</evidence>
<evidence type="ECO:0000313" key="3">
    <source>
        <dbReference type="Proteomes" id="UP001328733"/>
    </source>
</evidence>
<dbReference type="Proteomes" id="UP001328733">
    <property type="component" value="Unassembled WGS sequence"/>
</dbReference>
<name>A0AAW9QUL4_9CHRO</name>
<dbReference type="EMBL" id="JBAFSM010000032">
    <property type="protein sequence ID" value="MEG3438641.1"/>
    <property type="molecule type" value="Genomic_DNA"/>
</dbReference>
<dbReference type="Pfam" id="PF07862">
    <property type="entry name" value="Nif11"/>
    <property type="match status" value="1"/>
</dbReference>
<gene>
    <name evidence="2" type="ORF">V0288_16025</name>
</gene>
<proteinExistence type="predicted"/>
<dbReference type="NCBIfam" id="TIGR03798">
    <property type="entry name" value="leader_Nif11"/>
    <property type="match status" value="1"/>
</dbReference>
<dbReference type="InterPro" id="IPR022516">
    <property type="entry name" value="CHP03798_Ocin"/>
</dbReference>
<protein>
    <submittedName>
        <fullName evidence="2">Nif11-like leader peptide family RiPP</fullName>
    </submittedName>
</protein>